<reference evidence="2" key="1">
    <citation type="submission" date="2022-01" db="EMBL/GenBank/DDBJ databases">
        <authorList>
            <person name="King R."/>
        </authorList>
    </citation>
    <scope>NUCLEOTIDE SEQUENCE</scope>
</reference>
<dbReference type="Proteomes" id="UP001153636">
    <property type="component" value="Chromosome 2"/>
</dbReference>
<keyword evidence="1" id="KW-1133">Transmembrane helix</keyword>
<feature type="transmembrane region" description="Helical" evidence="1">
    <location>
        <begin position="20"/>
        <end position="42"/>
    </location>
</feature>
<dbReference type="EMBL" id="OV651814">
    <property type="protein sequence ID" value="CAH1106232.1"/>
    <property type="molecule type" value="Genomic_DNA"/>
</dbReference>
<protein>
    <submittedName>
        <fullName evidence="2">Uncharacterized protein</fullName>
    </submittedName>
</protein>
<gene>
    <name evidence="2" type="ORF">PSYICH_LOCUS6384</name>
</gene>
<keyword evidence="3" id="KW-1185">Reference proteome</keyword>
<evidence type="ECO:0000313" key="3">
    <source>
        <dbReference type="Proteomes" id="UP001153636"/>
    </source>
</evidence>
<keyword evidence="1" id="KW-0472">Membrane</keyword>
<name>A0A9P0CX28_9CUCU</name>
<sequence length="140" mass="16262">MILIYSDHNLTMMDMWKIMGFYMLFALIFTVIIFKTFSFTLINQCFRKMKKKLFKSHQQEDIYNISSRVQDQWPTHDAHLSIDHISILNQMNKSMYNDAPPSYDEVMKTAIQTNGEASTPTAVIVEAPKAISTTTSLRQQ</sequence>
<evidence type="ECO:0000256" key="1">
    <source>
        <dbReference type="SAM" id="Phobius"/>
    </source>
</evidence>
<dbReference type="AlphaFoldDB" id="A0A9P0CX28"/>
<keyword evidence="1" id="KW-0812">Transmembrane</keyword>
<dbReference type="OrthoDB" id="6762088at2759"/>
<evidence type="ECO:0000313" key="2">
    <source>
        <dbReference type="EMBL" id="CAH1106232.1"/>
    </source>
</evidence>
<organism evidence="2 3">
    <name type="scientific">Psylliodes chrysocephalus</name>
    <dbReference type="NCBI Taxonomy" id="3402493"/>
    <lineage>
        <taxon>Eukaryota</taxon>
        <taxon>Metazoa</taxon>
        <taxon>Ecdysozoa</taxon>
        <taxon>Arthropoda</taxon>
        <taxon>Hexapoda</taxon>
        <taxon>Insecta</taxon>
        <taxon>Pterygota</taxon>
        <taxon>Neoptera</taxon>
        <taxon>Endopterygota</taxon>
        <taxon>Coleoptera</taxon>
        <taxon>Polyphaga</taxon>
        <taxon>Cucujiformia</taxon>
        <taxon>Chrysomeloidea</taxon>
        <taxon>Chrysomelidae</taxon>
        <taxon>Galerucinae</taxon>
        <taxon>Alticini</taxon>
        <taxon>Psylliodes</taxon>
    </lineage>
</organism>
<proteinExistence type="predicted"/>
<accession>A0A9P0CX28</accession>